<evidence type="ECO:0000256" key="1">
    <source>
        <dbReference type="SAM" id="Phobius"/>
    </source>
</evidence>
<feature type="transmembrane region" description="Helical" evidence="1">
    <location>
        <begin position="128"/>
        <end position="155"/>
    </location>
</feature>
<evidence type="ECO:0000313" key="4">
    <source>
        <dbReference type="Proteomes" id="UP000293874"/>
    </source>
</evidence>
<organism evidence="3 4">
    <name type="scientific">Pseudobacter ginsenosidimutans</name>
    <dbReference type="NCBI Taxonomy" id="661488"/>
    <lineage>
        <taxon>Bacteria</taxon>
        <taxon>Pseudomonadati</taxon>
        <taxon>Bacteroidota</taxon>
        <taxon>Chitinophagia</taxon>
        <taxon>Chitinophagales</taxon>
        <taxon>Chitinophagaceae</taxon>
        <taxon>Pseudobacter</taxon>
    </lineage>
</organism>
<dbReference type="PANTHER" id="PTHR42208:SF1">
    <property type="entry name" value="HEAVY METAL TRANSPORTER"/>
    <property type="match status" value="1"/>
</dbReference>
<keyword evidence="1" id="KW-0472">Membrane</keyword>
<dbReference type="PANTHER" id="PTHR42208">
    <property type="entry name" value="HEAVY METAL TRANSPORTER-RELATED"/>
    <property type="match status" value="1"/>
</dbReference>
<dbReference type="AlphaFoldDB" id="A0A4Q7MLY3"/>
<dbReference type="EMBL" id="SGXA01000003">
    <property type="protein sequence ID" value="RZS69326.1"/>
    <property type="molecule type" value="Genomic_DNA"/>
</dbReference>
<feature type="transmembrane region" description="Helical" evidence="1">
    <location>
        <begin position="54"/>
        <end position="72"/>
    </location>
</feature>
<keyword evidence="1" id="KW-1133">Transmembrane helix</keyword>
<gene>
    <name evidence="3" type="ORF">EV199_5163</name>
</gene>
<protein>
    <recommendedName>
        <fullName evidence="2">Urease accessory protein UreH-like transmembrane domain-containing protein</fullName>
    </recommendedName>
</protein>
<evidence type="ECO:0000259" key="2">
    <source>
        <dbReference type="Pfam" id="PF13386"/>
    </source>
</evidence>
<accession>A0A4Q7MLY3</accession>
<keyword evidence="4" id="KW-1185">Reference proteome</keyword>
<reference evidence="3 4" key="1">
    <citation type="submission" date="2019-02" db="EMBL/GenBank/DDBJ databases">
        <title>Genomic Encyclopedia of Type Strains, Phase IV (KMG-IV): sequencing the most valuable type-strain genomes for metagenomic binning, comparative biology and taxonomic classification.</title>
        <authorList>
            <person name="Goeker M."/>
        </authorList>
    </citation>
    <scope>NUCLEOTIDE SEQUENCE [LARGE SCALE GENOMIC DNA]</scope>
    <source>
        <strain evidence="3 4">DSM 18116</strain>
    </source>
</reference>
<evidence type="ECO:0000313" key="3">
    <source>
        <dbReference type="EMBL" id="RZS69326.1"/>
    </source>
</evidence>
<dbReference type="Proteomes" id="UP000293874">
    <property type="component" value="Unassembled WGS sequence"/>
</dbReference>
<sequence>MIMWPVITAAGLLGLMSSAHCIGMCGPLAMSLPVYHLSKTGQLLSMLLYHSGRIITYSVLGLLFGLAGRGLYLAGFQQWFSIATGIIMIVLAVYYFLGRSNGYPKWVQSWYLPLQSLMGKLLKKTNTISFLLLGMANGLLPCGMVYIAIIGAIGLSGPIQSAGFMFFFGLGTFPAMFLMSWFGIRISIDVRLKLKRAVPFIIAAMGVILILRGMNLGIPFISPVLSTEHSPAAGCH</sequence>
<feature type="transmembrane region" description="Helical" evidence="1">
    <location>
        <begin position="196"/>
        <end position="214"/>
    </location>
</feature>
<feature type="domain" description="Urease accessory protein UreH-like transmembrane" evidence="2">
    <location>
        <begin position="10"/>
        <end position="207"/>
    </location>
</feature>
<feature type="transmembrane region" description="Helical" evidence="1">
    <location>
        <begin position="162"/>
        <end position="184"/>
    </location>
</feature>
<keyword evidence="1" id="KW-0812">Transmembrane</keyword>
<proteinExistence type="predicted"/>
<dbReference type="Pfam" id="PF13386">
    <property type="entry name" value="DsbD_2"/>
    <property type="match status" value="1"/>
</dbReference>
<feature type="transmembrane region" description="Helical" evidence="1">
    <location>
        <begin position="79"/>
        <end position="97"/>
    </location>
</feature>
<dbReference type="OrthoDB" id="594443at2"/>
<comment type="caution">
    <text evidence="3">The sequence shown here is derived from an EMBL/GenBank/DDBJ whole genome shotgun (WGS) entry which is preliminary data.</text>
</comment>
<name>A0A4Q7MLY3_9BACT</name>
<dbReference type="RefSeq" id="WP_130543669.1">
    <property type="nucleotide sequence ID" value="NZ_CP042431.1"/>
</dbReference>
<dbReference type="InterPro" id="IPR039447">
    <property type="entry name" value="UreH-like_TM_dom"/>
</dbReference>